<dbReference type="Pfam" id="PF01476">
    <property type="entry name" value="LysM"/>
    <property type="match status" value="1"/>
</dbReference>
<dbReference type="InterPro" id="IPR036779">
    <property type="entry name" value="LysM_dom_sf"/>
</dbReference>
<evidence type="ECO:0000313" key="4">
    <source>
        <dbReference type="EMBL" id="AEI41404.1"/>
    </source>
</evidence>
<keyword evidence="4" id="KW-0449">Lipoprotein</keyword>
<sequence length="469" mass="50323">MNQRGAAGKGPRKLLQWAAALTVIVTLVLSGRWFAAAGSEPLYDVILDGERIGTVSSPQAVRAWRDERYEGLDRGAQGREISSNLERLLFVKREAFFEGAEDSKVLAALGRKLQIVVHAVEIRVDGRIAGTVSDMETAFSILEKVKAPYVAQAAAAAPGAGLTAGFEEKVELTKVPLEHQPGGGRAPAADESDTLLAKLVQGEEQPFVYKVVRGDCLSLIAVRHGVTLEEIRRLNPQVKGDAIRMGDELTLSRPKPLLTVRVEAVHSQQVPVPSGVRYVSDAEMKKGEVRVASEGAPGLKRVTYRTVTLNGAAAEVRPLGETEVAAPVPAVVIRGTKTVSGQGSGRFTVPVLEAKVTSVFGRRWGRTHKGTDLISDRREILASDGGTVSFAGWKSGYGHTIMIDHGNGYESLYGHLSRIGVKEGEAVDKGEKIGVMGSSGQSTGVHLHFEIRRHGEQLNPLRYVSVPAA</sequence>
<dbReference type="Proteomes" id="UP000006620">
    <property type="component" value="Chromosome"/>
</dbReference>
<evidence type="ECO:0000256" key="1">
    <source>
        <dbReference type="ARBA" id="ARBA00022729"/>
    </source>
</evidence>
<dbReference type="GO" id="GO:0004222">
    <property type="term" value="F:metalloendopeptidase activity"/>
    <property type="evidence" value="ECO:0007669"/>
    <property type="project" value="TreeGrafter"/>
</dbReference>
<dbReference type="SUPFAM" id="SSF51261">
    <property type="entry name" value="Duplicated hybrid motif"/>
    <property type="match status" value="1"/>
</dbReference>
<dbReference type="Gene3D" id="2.20.230.10">
    <property type="entry name" value="Resuscitation-promoting factor rpfb"/>
    <property type="match status" value="1"/>
</dbReference>
<dbReference type="KEGG" id="pms:KNP414_02845"/>
<feature type="domain" description="G5" evidence="2">
    <location>
        <begin position="258"/>
        <end position="338"/>
    </location>
</feature>
<feature type="domain" description="LysM" evidence="3">
    <location>
        <begin position="207"/>
        <end position="251"/>
    </location>
</feature>
<evidence type="ECO:0000313" key="5">
    <source>
        <dbReference type="Proteomes" id="UP000006620"/>
    </source>
</evidence>
<evidence type="ECO:0000259" key="3">
    <source>
        <dbReference type="PROSITE" id="PS51782"/>
    </source>
</evidence>
<dbReference type="PANTHER" id="PTHR21666:SF270">
    <property type="entry name" value="MUREIN HYDROLASE ACTIVATOR ENVC"/>
    <property type="match status" value="1"/>
</dbReference>
<dbReference type="PANTHER" id="PTHR21666">
    <property type="entry name" value="PEPTIDASE-RELATED"/>
    <property type="match status" value="1"/>
</dbReference>
<dbReference type="InterPro" id="IPR050570">
    <property type="entry name" value="Cell_wall_metabolism_enzyme"/>
</dbReference>
<dbReference type="EMBL" id="CP002869">
    <property type="protein sequence ID" value="AEI41404.1"/>
    <property type="molecule type" value="Genomic_DNA"/>
</dbReference>
<dbReference type="SMART" id="SM00257">
    <property type="entry name" value="LysM"/>
    <property type="match status" value="1"/>
</dbReference>
<dbReference type="InterPro" id="IPR011098">
    <property type="entry name" value="G5_dom"/>
</dbReference>
<dbReference type="CDD" id="cd12797">
    <property type="entry name" value="M23_peptidase"/>
    <property type="match status" value="1"/>
</dbReference>
<gene>
    <name evidence="4" type="ordered locus">KNP414_02845</name>
</gene>
<dbReference type="SUPFAM" id="SSF54106">
    <property type="entry name" value="LysM domain"/>
    <property type="match status" value="1"/>
</dbReference>
<dbReference type="Pfam" id="PF07501">
    <property type="entry name" value="G5"/>
    <property type="match status" value="1"/>
</dbReference>
<organism evidence="4 5">
    <name type="scientific">Paenibacillus mucilaginosus (strain KNP414)</name>
    <dbReference type="NCBI Taxonomy" id="1036673"/>
    <lineage>
        <taxon>Bacteria</taxon>
        <taxon>Bacillati</taxon>
        <taxon>Bacillota</taxon>
        <taxon>Bacilli</taxon>
        <taxon>Bacillales</taxon>
        <taxon>Paenibacillaceae</taxon>
        <taxon>Paenibacillus</taxon>
    </lineage>
</organism>
<keyword evidence="1" id="KW-0732">Signal</keyword>
<dbReference type="CDD" id="cd00118">
    <property type="entry name" value="LysM"/>
    <property type="match status" value="1"/>
</dbReference>
<dbReference type="InterPro" id="IPR016047">
    <property type="entry name" value="M23ase_b-sheet_dom"/>
</dbReference>
<dbReference type="Gene3D" id="3.10.350.10">
    <property type="entry name" value="LysM domain"/>
    <property type="match status" value="1"/>
</dbReference>
<dbReference type="HOGENOM" id="CLU_027710_2_1_9"/>
<dbReference type="PATRIC" id="fig|1036673.3.peg.2599"/>
<reference evidence="4 5" key="2">
    <citation type="journal article" date="2013" name="Genome Announc.">
        <title>Genome Sequence of Growth-Improving Paenibacillus mucilaginosus Strain KNP414.</title>
        <authorList>
            <person name="Lu J.J."/>
            <person name="Wang J.F."/>
            <person name="Hu X.F."/>
        </authorList>
    </citation>
    <scope>NUCLEOTIDE SEQUENCE [LARGE SCALE GENOMIC DNA]</scope>
    <source>
        <strain evidence="4 5">KNP414</strain>
    </source>
</reference>
<dbReference type="InterPro" id="IPR011055">
    <property type="entry name" value="Dup_hybrid_motif"/>
</dbReference>
<dbReference type="Gene3D" id="2.70.70.10">
    <property type="entry name" value="Glucose Permease (Domain IIA)"/>
    <property type="match status" value="1"/>
</dbReference>
<dbReference type="RefSeq" id="WP_013916565.1">
    <property type="nucleotide sequence ID" value="NC_015690.1"/>
</dbReference>
<proteinExistence type="predicted"/>
<accession>F8FCY7</accession>
<dbReference type="SMART" id="SM01208">
    <property type="entry name" value="G5"/>
    <property type="match status" value="1"/>
</dbReference>
<protein>
    <submittedName>
        <fullName evidence="4">Lipoprotein nlpD/lppB-like protein</fullName>
    </submittedName>
</protein>
<reference evidence="5" key="1">
    <citation type="submission" date="2011-06" db="EMBL/GenBank/DDBJ databases">
        <title>Complete genome sequence of Paenibacillus mucilaginosus KNP414.</title>
        <authorList>
            <person name="Wang J."/>
            <person name="Hu S."/>
            <person name="Hu X."/>
            <person name="Zhang B."/>
            <person name="Dong D."/>
            <person name="Zhang S."/>
            <person name="Zhao K."/>
            <person name="Wu D."/>
        </authorList>
    </citation>
    <scope>NUCLEOTIDE SEQUENCE [LARGE SCALE GENOMIC DNA]</scope>
    <source>
        <strain evidence="5">KNP414</strain>
    </source>
</reference>
<evidence type="ECO:0000259" key="2">
    <source>
        <dbReference type="PROSITE" id="PS51109"/>
    </source>
</evidence>
<name>F8FCY7_PAEMK</name>
<dbReference type="PROSITE" id="PS51109">
    <property type="entry name" value="G5"/>
    <property type="match status" value="1"/>
</dbReference>
<dbReference type="PROSITE" id="PS51782">
    <property type="entry name" value="LYSM"/>
    <property type="match status" value="1"/>
</dbReference>
<dbReference type="AlphaFoldDB" id="F8FCY7"/>
<dbReference type="Pfam" id="PF01551">
    <property type="entry name" value="Peptidase_M23"/>
    <property type="match status" value="1"/>
</dbReference>
<dbReference type="InterPro" id="IPR018392">
    <property type="entry name" value="LysM"/>
</dbReference>